<dbReference type="InterPro" id="IPR002068">
    <property type="entry name" value="A-crystallin/Hsp20_dom"/>
</dbReference>
<gene>
    <name evidence="2" type="primary">ibpA_3</name>
    <name evidence="2" type="ORF">GALL_404890</name>
</gene>
<accession>A0A1J5QD08</accession>
<name>A0A1J5QD08_9ZZZZ</name>
<organism evidence="2">
    <name type="scientific">mine drainage metagenome</name>
    <dbReference type="NCBI Taxonomy" id="410659"/>
    <lineage>
        <taxon>unclassified sequences</taxon>
        <taxon>metagenomes</taxon>
        <taxon>ecological metagenomes</taxon>
    </lineage>
</organism>
<dbReference type="AlphaFoldDB" id="A0A1J5QD08"/>
<protein>
    <submittedName>
        <fullName evidence="2">Small heat shock protein IbpA</fullName>
    </submittedName>
</protein>
<dbReference type="SUPFAM" id="SSF49764">
    <property type="entry name" value="HSP20-like chaperones"/>
    <property type="match status" value="1"/>
</dbReference>
<dbReference type="EMBL" id="MLJW01001530">
    <property type="protein sequence ID" value="OIQ77812.1"/>
    <property type="molecule type" value="Genomic_DNA"/>
</dbReference>
<feature type="domain" description="SHSP" evidence="1">
    <location>
        <begin position="47"/>
        <end position="147"/>
    </location>
</feature>
<dbReference type="PANTHER" id="PTHR47062:SF1">
    <property type="entry name" value="SMALL HEAT SHOCK PROTEIN IBPA"/>
    <property type="match status" value="1"/>
</dbReference>
<keyword evidence="2" id="KW-0346">Stress response</keyword>
<dbReference type="InterPro" id="IPR008978">
    <property type="entry name" value="HSP20-like_chaperone"/>
</dbReference>
<reference evidence="2" key="1">
    <citation type="submission" date="2016-10" db="EMBL/GenBank/DDBJ databases">
        <title>Sequence of Gallionella enrichment culture.</title>
        <authorList>
            <person name="Poehlein A."/>
            <person name="Muehling M."/>
            <person name="Daniel R."/>
        </authorList>
    </citation>
    <scope>NUCLEOTIDE SEQUENCE</scope>
</reference>
<evidence type="ECO:0000259" key="1">
    <source>
        <dbReference type="PROSITE" id="PS01031"/>
    </source>
</evidence>
<dbReference type="PANTHER" id="PTHR47062">
    <property type="match status" value="1"/>
</dbReference>
<dbReference type="Gene3D" id="2.60.40.790">
    <property type="match status" value="1"/>
</dbReference>
<sequence>MELGMAYLARTRSRYLSPLSELLAEGESWTVGFDKMLDELAGRWDAAFAGFNEYPHSHIKKTSANHYQIELDVGDFKKPELEIEVIGEDLIVTGAKSEASEEESFRQSFMLADYVKVTDAKLKDGVLEIDLVREVPAEKKPQAIEIH</sequence>
<comment type="caution">
    <text evidence="2">The sequence shown here is derived from an EMBL/GenBank/DDBJ whole genome shotgun (WGS) entry which is preliminary data.</text>
</comment>
<proteinExistence type="predicted"/>
<evidence type="ECO:0000313" key="2">
    <source>
        <dbReference type="EMBL" id="OIQ77812.1"/>
    </source>
</evidence>
<dbReference type="Pfam" id="PF00011">
    <property type="entry name" value="HSP20"/>
    <property type="match status" value="1"/>
</dbReference>
<dbReference type="PROSITE" id="PS01031">
    <property type="entry name" value="SHSP"/>
    <property type="match status" value="1"/>
</dbReference>